<organism evidence="5 6">
    <name type="scientific">Planoprotostelium fungivorum</name>
    <dbReference type="NCBI Taxonomy" id="1890364"/>
    <lineage>
        <taxon>Eukaryota</taxon>
        <taxon>Amoebozoa</taxon>
        <taxon>Evosea</taxon>
        <taxon>Variosea</taxon>
        <taxon>Cavosteliida</taxon>
        <taxon>Cavosteliaceae</taxon>
        <taxon>Planoprotostelium</taxon>
    </lineage>
</organism>
<evidence type="ECO:0000256" key="1">
    <source>
        <dbReference type="ARBA" id="ARBA00022737"/>
    </source>
</evidence>
<dbReference type="PANTHER" id="PTHR13780:SF36">
    <property type="entry name" value="CBS DOMAIN-CONTAINING PROTEIN"/>
    <property type="match status" value="1"/>
</dbReference>
<dbReference type="Pfam" id="PF00571">
    <property type="entry name" value="CBS"/>
    <property type="match status" value="4"/>
</dbReference>
<gene>
    <name evidence="5" type="ORF">PROFUN_03440</name>
</gene>
<dbReference type="InterPro" id="IPR000644">
    <property type="entry name" value="CBS_dom"/>
</dbReference>
<keyword evidence="1" id="KW-0677">Repeat</keyword>
<proteinExistence type="predicted"/>
<dbReference type="Gene3D" id="3.10.580.10">
    <property type="entry name" value="CBS-domain"/>
    <property type="match status" value="2"/>
</dbReference>
<comment type="caution">
    <text evidence="5">The sequence shown here is derived from an EMBL/GenBank/DDBJ whole genome shotgun (WGS) entry which is preliminary data.</text>
</comment>
<dbReference type="InterPro" id="IPR050511">
    <property type="entry name" value="AMPK_gamma/SDS23_families"/>
</dbReference>
<dbReference type="Proteomes" id="UP000241769">
    <property type="component" value="Unassembled WGS sequence"/>
</dbReference>
<dbReference type="PROSITE" id="PS51371">
    <property type="entry name" value="CBS"/>
    <property type="match status" value="4"/>
</dbReference>
<dbReference type="STRING" id="1890364.A0A2P6MN57"/>
<dbReference type="SUPFAM" id="SSF54631">
    <property type="entry name" value="CBS-domain pair"/>
    <property type="match status" value="2"/>
</dbReference>
<feature type="domain" description="CBS" evidence="4">
    <location>
        <begin position="107"/>
        <end position="165"/>
    </location>
</feature>
<reference evidence="5 6" key="1">
    <citation type="journal article" date="2018" name="Genome Biol. Evol.">
        <title>Multiple Roots of Fruiting Body Formation in Amoebozoa.</title>
        <authorList>
            <person name="Hillmann F."/>
            <person name="Forbes G."/>
            <person name="Novohradska S."/>
            <person name="Ferling I."/>
            <person name="Riege K."/>
            <person name="Groth M."/>
            <person name="Westermann M."/>
            <person name="Marz M."/>
            <person name="Spaller T."/>
            <person name="Winckler T."/>
            <person name="Schaap P."/>
            <person name="Glockner G."/>
        </authorList>
    </citation>
    <scope>NUCLEOTIDE SEQUENCE [LARGE SCALE GENOMIC DNA]</scope>
    <source>
        <strain evidence="5 6">Jena</strain>
    </source>
</reference>
<dbReference type="AlphaFoldDB" id="A0A2P6MN57"/>
<evidence type="ECO:0000313" key="6">
    <source>
        <dbReference type="Proteomes" id="UP000241769"/>
    </source>
</evidence>
<evidence type="ECO:0000313" key="5">
    <source>
        <dbReference type="EMBL" id="PRP73126.1"/>
    </source>
</evidence>
<dbReference type="InterPro" id="IPR046342">
    <property type="entry name" value="CBS_dom_sf"/>
</dbReference>
<sequence length="314" mass="35248">MTEAAKPILKDTKIETLLQSHRELITIDSSMSVPAALKILVNNNIYGAPVVDSTTGHFYGFVDLIDVVTTIVSIFDFQGKSNNDDFYSLLEQVEQFDQTAVEQITDLSKRNPFCPILRTATLHEALQMIRQTGAHRMPVLDGQRLTNILTEFDIVNHVTHNLHHLGEFCNKTLADLDLGRKEVVTVYTDTPALEAFRLMLEKKISGLAVINREEGTLFSNLSARDIKLIAGEALFTKLFKTVKEFIQDVRSTSNEAYFPIVYVSPDAKIRDVMVKLVSTRMHRLYVVDESVRPVGVVSLGDLTTAVSEYENTLQ</sequence>
<keyword evidence="6" id="KW-1185">Reference proteome</keyword>
<evidence type="ECO:0000256" key="2">
    <source>
        <dbReference type="ARBA" id="ARBA00023122"/>
    </source>
</evidence>
<feature type="domain" description="CBS" evidence="4">
    <location>
        <begin position="256"/>
        <end position="313"/>
    </location>
</feature>
<protein>
    <recommendedName>
        <fullName evidence="4">CBS domain-containing protein</fullName>
    </recommendedName>
</protein>
<evidence type="ECO:0000256" key="3">
    <source>
        <dbReference type="PROSITE-ProRule" id="PRU00703"/>
    </source>
</evidence>
<evidence type="ECO:0000259" key="4">
    <source>
        <dbReference type="PROSITE" id="PS51371"/>
    </source>
</evidence>
<dbReference type="InParanoid" id="A0A2P6MN57"/>
<accession>A0A2P6MN57</accession>
<dbReference type="SMART" id="SM00116">
    <property type="entry name" value="CBS"/>
    <property type="match status" value="4"/>
</dbReference>
<dbReference type="EMBL" id="MDYQ01000661">
    <property type="protein sequence ID" value="PRP73126.1"/>
    <property type="molecule type" value="Genomic_DNA"/>
</dbReference>
<dbReference type="CDD" id="cd02205">
    <property type="entry name" value="CBS_pair_SF"/>
    <property type="match status" value="1"/>
</dbReference>
<dbReference type="PANTHER" id="PTHR13780">
    <property type="entry name" value="AMP-ACTIVATED PROTEIN KINASE, GAMMA REGULATORY SUBUNIT"/>
    <property type="match status" value="1"/>
</dbReference>
<keyword evidence="2 3" id="KW-0129">CBS domain</keyword>
<dbReference type="OrthoDB" id="449052at2759"/>
<name>A0A2P6MN57_9EUKA</name>
<feature type="domain" description="CBS" evidence="4">
    <location>
        <begin position="20"/>
        <end position="77"/>
    </location>
</feature>
<feature type="domain" description="CBS" evidence="4">
    <location>
        <begin position="178"/>
        <end position="238"/>
    </location>
</feature>